<dbReference type="PANTHER" id="PTHR15680">
    <property type="entry name" value="RIBOSOMAL PROTEIN L19"/>
    <property type="match status" value="1"/>
</dbReference>
<accession>A0A517XTF0</accession>
<dbReference type="SUPFAM" id="SSF50104">
    <property type="entry name" value="Translation proteins SH3-like domain"/>
    <property type="match status" value="1"/>
</dbReference>
<sequence length="172" mass="18769">MNAPHIRLVEEPQLKSDVPDFRVGDTIEVHQKLLDGAKERVQVFEGTVIARQNGGVRETMVVRRIVQGEGVERIFPVHSPRIAKIVVKKAGKVRRAKLYYLRDRVGKATKVKEDVKRQATLDANLKAAAIADAKAAQEAAAARVSTEGGVSKTAAKKKAKKEAEKAAAAKKK</sequence>
<evidence type="ECO:0000256" key="5">
    <source>
        <dbReference type="HAMAP-Rule" id="MF_00402"/>
    </source>
</evidence>
<dbReference type="PROSITE" id="PS01015">
    <property type="entry name" value="RIBOSOMAL_L19"/>
    <property type="match status" value="1"/>
</dbReference>
<evidence type="ECO:0000256" key="3">
    <source>
        <dbReference type="ARBA" id="ARBA00023274"/>
    </source>
</evidence>
<dbReference type="InterPro" id="IPR038657">
    <property type="entry name" value="Ribosomal_bL19_sf"/>
</dbReference>
<dbReference type="Pfam" id="PF01245">
    <property type="entry name" value="Ribosomal_L19"/>
    <property type="match status" value="1"/>
</dbReference>
<name>A0A517XTF0_9BACT</name>
<dbReference type="GO" id="GO:0006412">
    <property type="term" value="P:translation"/>
    <property type="evidence" value="ECO:0007669"/>
    <property type="project" value="UniProtKB-UniRule"/>
</dbReference>
<dbReference type="AlphaFoldDB" id="A0A517XTF0"/>
<dbReference type="EMBL" id="CP036273">
    <property type="protein sequence ID" value="QDU20772.1"/>
    <property type="molecule type" value="Genomic_DNA"/>
</dbReference>
<evidence type="ECO:0000313" key="8">
    <source>
        <dbReference type="Proteomes" id="UP000319576"/>
    </source>
</evidence>
<dbReference type="InterPro" id="IPR008991">
    <property type="entry name" value="Translation_prot_SH3-like_sf"/>
</dbReference>
<comment type="similarity">
    <text evidence="1 5 6">Belongs to the bacterial ribosomal protein bL19 family.</text>
</comment>
<evidence type="ECO:0000256" key="4">
    <source>
        <dbReference type="ARBA" id="ARBA00035171"/>
    </source>
</evidence>
<dbReference type="InterPro" id="IPR018257">
    <property type="entry name" value="Ribosomal_bL19_CS"/>
</dbReference>
<evidence type="ECO:0000256" key="1">
    <source>
        <dbReference type="ARBA" id="ARBA00005781"/>
    </source>
</evidence>
<evidence type="ECO:0000256" key="6">
    <source>
        <dbReference type="RuleBase" id="RU000559"/>
    </source>
</evidence>
<dbReference type="GO" id="GO:0003735">
    <property type="term" value="F:structural constituent of ribosome"/>
    <property type="evidence" value="ECO:0007669"/>
    <property type="project" value="InterPro"/>
</dbReference>
<dbReference type="Proteomes" id="UP000319576">
    <property type="component" value="Chromosome"/>
</dbReference>
<keyword evidence="8" id="KW-1185">Reference proteome</keyword>
<keyword evidence="2 5" id="KW-0689">Ribosomal protein</keyword>
<gene>
    <name evidence="5 7" type="primary">rplS</name>
    <name evidence="7" type="ORF">ETAA1_27320</name>
</gene>
<dbReference type="InterPro" id="IPR001857">
    <property type="entry name" value="Ribosomal_bL19"/>
</dbReference>
<dbReference type="PRINTS" id="PR00061">
    <property type="entry name" value="RIBOSOMALL19"/>
</dbReference>
<dbReference type="Gene3D" id="2.30.30.790">
    <property type="match status" value="1"/>
</dbReference>
<dbReference type="OrthoDB" id="9803541at2"/>
<reference evidence="7 8" key="1">
    <citation type="submission" date="2019-02" db="EMBL/GenBank/DDBJ databases">
        <title>Deep-cultivation of Planctomycetes and their phenomic and genomic characterization uncovers novel biology.</title>
        <authorList>
            <person name="Wiegand S."/>
            <person name="Jogler M."/>
            <person name="Boedeker C."/>
            <person name="Pinto D."/>
            <person name="Vollmers J."/>
            <person name="Rivas-Marin E."/>
            <person name="Kohn T."/>
            <person name="Peeters S.H."/>
            <person name="Heuer A."/>
            <person name="Rast P."/>
            <person name="Oberbeckmann S."/>
            <person name="Bunk B."/>
            <person name="Jeske O."/>
            <person name="Meyerdierks A."/>
            <person name="Storesund J.E."/>
            <person name="Kallscheuer N."/>
            <person name="Luecker S."/>
            <person name="Lage O.M."/>
            <person name="Pohl T."/>
            <person name="Merkel B.J."/>
            <person name="Hornburger P."/>
            <person name="Mueller R.-W."/>
            <person name="Bruemmer F."/>
            <person name="Labrenz M."/>
            <person name="Spormann A.M."/>
            <person name="Op den Camp H."/>
            <person name="Overmann J."/>
            <person name="Amann R."/>
            <person name="Jetten M.S.M."/>
            <person name="Mascher T."/>
            <person name="Medema M.H."/>
            <person name="Devos D.P."/>
            <person name="Kaster A.-K."/>
            <person name="Ovreas L."/>
            <person name="Rohde M."/>
            <person name="Galperin M.Y."/>
            <person name="Jogler C."/>
        </authorList>
    </citation>
    <scope>NUCLEOTIDE SEQUENCE [LARGE SCALE GENOMIC DNA]</scope>
    <source>
        <strain evidence="7 8">ETA_A1</strain>
    </source>
</reference>
<dbReference type="NCBIfam" id="TIGR01024">
    <property type="entry name" value="rplS_bact"/>
    <property type="match status" value="1"/>
</dbReference>
<comment type="function">
    <text evidence="5 6">This protein is located at the 30S-50S ribosomal subunit interface and may play a role in the structure and function of the aminoacyl-tRNA binding site.</text>
</comment>
<organism evidence="7 8">
    <name type="scientific">Urbifossiella limnaea</name>
    <dbReference type="NCBI Taxonomy" id="2528023"/>
    <lineage>
        <taxon>Bacteria</taxon>
        <taxon>Pseudomonadati</taxon>
        <taxon>Planctomycetota</taxon>
        <taxon>Planctomycetia</taxon>
        <taxon>Gemmatales</taxon>
        <taxon>Gemmataceae</taxon>
        <taxon>Urbifossiella</taxon>
    </lineage>
</organism>
<keyword evidence="3 5" id="KW-0687">Ribonucleoprotein</keyword>
<proteinExistence type="inferred from homology"/>
<dbReference type="FunFam" id="2.30.30.790:FF:000001">
    <property type="entry name" value="50S ribosomal protein L19"/>
    <property type="match status" value="1"/>
</dbReference>
<dbReference type="KEGG" id="uli:ETAA1_27320"/>
<dbReference type="HAMAP" id="MF_00402">
    <property type="entry name" value="Ribosomal_bL19"/>
    <property type="match status" value="1"/>
</dbReference>
<evidence type="ECO:0000256" key="2">
    <source>
        <dbReference type="ARBA" id="ARBA00022980"/>
    </source>
</evidence>
<protein>
    <recommendedName>
        <fullName evidence="4 5">Large ribosomal subunit protein bL19</fullName>
    </recommendedName>
</protein>
<dbReference type="PANTHER" id="PTHR15680:SF9">
    <property type="entry name" value="LARGE RIBOSOMAL SUBUNIT PROTEIN BL19M"/>
    <property type="match status" value="1"/>
</dbReference>
<evidence type="ECO:0000313" key="7">
    <source>
        <dbReference type="EMBL" id="QDU20772.1"/>
    </source>
</evidence>
<dbReference type="GO" id="GO:0022625">
    <property type="term" value="C:cytosolic large ribosomal subunit"/>
    <property type="evidence" value="ECO:0007669"/>
    <property type="project" value="TreeGrafter"/>
</dbReference>